<evidence type="ECO:0000313" key="3">
    <source>
        <dbReference type="Proteomes" id="UP000282741"/>
    </source>
</evidence>
<dbReference type="Gene3D" id="3.40.190.10">
    <property type="entry name" value="Periplasmic binding protein-like II"/>
    <property type="match status" value="1"/>
</dbReference>
<proteinExistence type="inferred from homology"/>
<dbReference type="Proteomes" id="UP000282741">
    <property type="component" value="Chromosome"/>
</dbReference>
<dbReference type="InterPro" id="IPR042100">
    <property type="entry name" value="Bug_dom1"/>
</dbReference>
<organism evidence="2 3">
    <name type="scientific">Bordetella hinzii</name>
    <dbReference type="NCBI Taxonomy" id="103855"/>
    <lineage>
        <taxon>Bacteria</taxon>
        <taxon>Pseudomonadati</taxon>
        <taxon>Pseudomonadota</taxon>
        <taxon>Betaproteobacteria</taxon>
        <taxon>Burkholderiales</taxon>
        <taxon>Alcaligenaceae</taxon>
        <taxon>Bordetella</taxon>
    </lineage>
</organism>
<comment type="similarity">
    <text evidence="1">Belongs to the UPF0065 (bug) family.</text>
</comment>
<accession>A0AAN1VEM4</accession>
<dbReference type="PANTHER" id="PTHR42928:SF5">
    <property type="entry name" value="BLR1237 PROTEIN"/>
    <property type="match status" value="1"/>
</dbReference>
<protein>
    <submittedName>
        <fullName evidence="2">Tripartite tricarboxylate transporter substrate binding protein</fullName>
    </submittedName>
</protein>
<dbReference type="AlphaFoldDB" id="A0AAN1VEM4"/>
<dbReference type="PIRSF" id="PIRSF017082">
    <property type="entry name" value="YflP"/>
    <property type="match status" value="1"/>
</dbReference>
<dbReference type="CDD" id="cd13578">
    <property type="entry name" value="PBP2_Bug27"/>
    <property type="match status" value="1"/>
</dbReference>
<evidence type="ECO:0000313" key="2">
    <source>
        <dbReference type="EMBL" id="AZW15974.1"/>
    </source>
</evidence>
<gene>
    <name evidence="2" type="ORF">CS347_03835</name>
</gene>
<sequence>MPASALAFTREPAIRERYPSQERLVFGSSLRQAGARLLGGACLALAAVATMPAHAAGFPEKPVRLVVPFPPGGPTDTSARLFSKVMAEKLGQPVIVENRSGAGGSVGTSSVKREAADGYTLLWGGTSSMVVAPALYPHLDYDPVKSFTPIGMAVRGPLILVSRPELQARDLASLIDLAGKKRLTVASAGTGSVGHLTAALFDRSAGVDILHVPYRGGAPALSDVLGGQVDLLFDTVSLLYPQVTAGKLRAYAVTGAQRYSRLPDVPTVAEVLGKPFEAYSWFGLMAPAGTPEVAVKRLTEALAAAAQDPVVKQQLGDLGLEAVGDTPEEFGRAIRVDLDKWTQIVKQAGIKPD</sequence>
<dbReference type="Pfam" id="PF03401">
    <property type="entry name" value="TctC"/>
    <property type="match status" value="1"/>
</dbReference>
<dbReference type="EMBL" id="CP024172">
    <property type="protein sequence ID" value="AZW15974.1"/>
    <property type="molecule type" value="Genomic_DNA"/>
</dbReference>
<dbReference type="Gene3D" id="3.40.190.150">
    <property type="entry name" value="Bordetella uptake gene, domain 1"/>
    <property type="match status" value="1"/>
</dbReference>
<name>A0AAN1VEM4_9BORD</name>
<evidence type="ECO:0000256" key="1">
    <source>
        <dbReference type="ARBA" id="ARBA00006987"/>
    </source>
</evidence>
<dbReference type="InterPro" id="IPR005064">
    <property type="entry name" value="BUG"/>
</dbReference>
<dbReference type="PANTHER" id="PTHR42928">
    <property type="entry name" value="TRICARBOXYLATE-BINDING PROTEIN"/>
    <property type="match status" value="1"/>
</dbReference>
<dbReference type="SUPFAM" id="SSF53850">
    <property type="entry name" value="Periplasmic binding protein-like II"/>
    <property type="match status" value="1"/>
</dbReference>
<reference evidence="3" key="1">
    <citation type="submission" date="2017-10" db="EMBL/GenBank/DDBJ databases">
        <title>Whole genome sequencing of various Bordetella species.</title>
        <authorList>
            <person name="Weigand M.R."/>
            <person name="Loparev V."/>
            <person name="Peng Y."/>
            <person name="Bowden K.E."/>
            <person name="Tondella M.L."/>
            <person name="Williams M.M."/>
        </authorList>
    </citation>
    <scope>NUCLEOTIDE SEQUENCE [LARGE SCALE GENOMIC DNA]</scope>
    <source>
        <strain evidence="3">H720</strain>
    </source>
</reference>